<reference evidence="1 2" key="1">
    <citation type="submission" date="2013-04" db="EMBL/GenBank/DDBJ databases">
        <title>Hyphomonas sp. T24B3 Genome Sequencing.</title>
        <authorList>
            <person name="Lai Q."/>
            <person name="Shao Z."/>
        </authorList>
    </citation>
    <scope>NUCLEOTIDE SEQUENCE [LARGE SCALE GENOMIC DNA]</scope>
    <source>
        <strain evidence="1 2">T24B3</strain>
    </source>
</reference>
<name>A0A062U7T4_9PROT</name>
<dbReference type="Proteomes" id="UP000249123">
    <property type="component" value="Unassembled WGS sequence"/>
</dbReference>
<dbReference type="AlphaFoldDB" id="A0A062U7T4"/>
<sequence>MFTLQIVEHFYVIEHVQADFCAGLVGPADQFGLLGIETAQVGRRQRYIARTENSG</sequence>
<dbReference type="EMBL" id="AWFB01000007">
    <property type="protein sequence ID" value="RAN35049.1"/>
    <property type="molecule type" value="Genomic_DNA"/>
</dbReference>
<proteinExistence type="predicted"/>
<comment type="caution">
    <text evidence="1">The sequence shown here is derived from an EMBL/GenBank/DDBJ whole genome shotgun (WGS) entry which is preliminary data.</text>
</comment>
<evidence type="ECO:0000313" key="2">
    <source>
        <dbReference type="Proteomes" id="UP000249123"/>
    </source>
</evidence>
<accession>A0A062U7T4</accession>
<protein>
    <submittedName>
        <fullName evidence="1">Uncharacterized protein</fullName>
    </submittedName>
</protein>
<gene>
    <name evidence="1" type="ORF">HY3_09395</name>
</gene>
<keyword evidence="2" id="KW-1185">Reference proteome</keyword>
<dbReference type="STRING" id="1280941.HY2_09265"/>
<organism evidence="1 2">
    <name type="scientific">Hyphomonas pacifica</name>
    <dbReference type="NCBI Taxonomy" id="1280941"/>
    <lineage>
        <taxon>Bacteria</taxon>
        <taxon>Pseudomonadati</taxon>
        <taxon>Pseudomonadota</taxon>
        <taxon>Alphaproteobacteria</taxon>
        <taxon>Hyphomonadales</taxon>
        <taxon>Hyphomonadaceae</taxon>
        <taxon>Hyphomonas</taxon>
    </lineage>
</organism>
<evidence type="ECO:0000313" key="1">
    <source>
        <dbReference type="EMBL" id="RAN35049.1"/>
    </source>
</evidence>